<gene>
    <name evidence="2" type="ORF">FNH04_01300</name>
</gene>
<reference evidence="2 3" key="1">
    <citation type="submission" date="2019-07" db="EMBL/GenBank/DDBJ databases">
        <title>New species of Amycolatopsis and Streptomyces.</title>
        <authorList>
            <person name="Duangmal K."/>
            <person name="Teo W.F.A."/>
            <person name="Lipun K."/>
        </authorList>
    </citation>
    <scope>NUCLEOTIDE SEQUENCE [LARGE SCALE GENOMIC DNA]</scope>
    <source>
        <strain evidence="2 3">TISTR 2346</strain>
    </source>
</reference>
<comment type="caution">
    <text evidence="2">The sequence shown here is derived from an EMBL/GenBank/DDBJ whole genome shotgun (WGS) entry which is preliminary data.</text>
</comment>
<evidence type="ECO:0000256" key="1">
    <source>
        <dbReference type="SAM" id="MobiDB-lite"/>
    </source>
</evidence>
<feature type="compositionally biased region" description="Pro residues" evidence="1">
    <location>
        <begin position="111"/>
        <end position="121"/>
    </location>
</feature>
<dbReference type="AlphaFoldDB" id="A0A5N8VTR9"/>
<keyword evidence="3" id="KW-1185">Reference proteome</keyword>
<accession>A0A5N8VTR9</accession>
<dbReference type="RefSeq" id="WP_152779421.1">
    <property type="nucleotide sequence ID" value="NZ_BAABEQ010000014.1"/>
</dbReference>
<proteinExistence type="predicted"/>
<evidence type="ECO:0000313" key="3">
    <source>
        <dbReference type="Proteomes" id="UP000326979"/>
    </source>
</evidence>
<dbReference type="EMBL" id="VJZE01000003">
    <property type="protein sequence ID" value="MPY38641.1"/>
    <property type="molecule type" value="Genomic_DNA"/>
</dbReference>
<evidence type="ECO:0000313" key="2">
    <source>
        <dbReference type="EMBL" id="MPY38641.1"/>
    </source>
</evidence>
<name>A0A5N8VTR9_9ACTN</name>
<sequence length="131" mass="13199">MKKLGNIRAVAVLLTSVLVAALGLAFVVVQTRAATLQAPTSTERRVYDDGVYTVRLGDTVGAEPGGFIARLTGRQAAKLVTTPGVVSVARLPGRAAVVPLLPNCHSATVPSPSPLPAPIPPADGGVTSPGG</sequence>
<organism evidence="2 3">
    <name type="scientific">Streptomyces phyllanthi</name>
    <dbReference type="NCBI Taxonomy" id="1803180"/>
    <lineage>
        <taxon>Bacteria</taxon>
        <taxon>Bacillati</taxon>
        <taxon>Actinomycetota</taxon>
        <taxon>Actinomycetes</taxon>
        <taxon>Kitasatosporales</taxon>
        <taxon>Streptomycetaceae</taxon>
        <taxon>Streptomyces</taxon>
    </lineage>
</organism>
<dbReference type="Proteomes" id="UP000326979">
    <property type="component" value="Unassembled WGS sequence"/>
</dbReference>
<feature type="region of interest" description="Disordered" evidence="1">
    <location>
        <begin position="109"/>
        <end position="131"/>
    </location>
</feature>
<protein>
    <submittedName>
        <fullName evidence="2">Uncharacterized protein</fullName>
    </submittedName>
</protein>